<sequence>MKINKIIGLCGSTLLLLFSACQPIDDREVLENTTDIDGVKLVATQATEGGNLVELSMETPGITGYWDYNLGKALTDKVEFVYPIPGTSTFTYTGTLGGEFFSKTIDVQIDELDHPLDQDWYDLVSEETSEGKTWVFAGGPAADGGKWWYMSPPDDPSQWETAWWNAAGDCCPPVDAAGKMHFDLDGAANYTYYSKPGATPQEGSFVLDVANQTLQVNGQNILGAEQGNPEGLYTIISLTEDELILYLSNNAGGTGWTWVFKPE</sequence>
<name>A0ABT6FUX2_9FLAO</name>
<evidence type="ECO:0000313" key="1">
    <source>
        <dbReference type="EMBL" id="MDG3587070.1"/>
    </source>
</evidence>
<comment type="caution">
    <text evidence="1">The sequence shown here is derived from an EMBL/GenBank/DDBJ whole genome shotgun (WGS) entry which is preliminary data.</text>
</comment>
<protein>
    <recommendedName>
        <fullName evidence="3">Lipoprotein</fullName>
    </recommendedName>
</protein>
<dbReference type="RefSeq" id="WP_277900664.1">
    <property type="nucleotide sequence ID" value="NZ_JAPMUA010000005.1"/>
</dbReference>
<evidence type="ECO:0008006" key="3">
    <source>
        <dbReference type="Google" id="ProtNLM"/>
    </source>
</evidence>
<keyword evidence="2" id="KW-1185">Reference proteome</keyword>
<accession>A0ABT6FUX2</accession>
<dbReference type="Proteomes" id="UP001153642">
    <property type="component" value="Unassembled WGS sequence"/>
</dbReference>
<reference evidence="1" key="1">
    <citation type="submission" date="2022-11" db="EMBL/GenBank/DDBJ databases">
        <title>High-quality draft genome sequence of Galbibacter sp. strain CMA-7.</title>
        <authorList>
            <person name="Wei L."/>
            <person name="Dong C."/>
            <person name="Shao Z."/>
        </authorList>
    </citation>
    <scope>NUCLEOTIDE SEQUENCE</scope>
    <source>
        <strain evidence="1">CMA-7</strain>
    </source>
</reference>
<dbReference type="EMBL" id="JAPMUA010000005">
    <property type="protein sequence ID" value="MDG3587070.1"/>
    <property type="molecule type" value="Genomic_DNA"/>
</dbReference>
<evidence type="ECO:0000313" key="2">
    <source>
        <dbReference type="Proteomes" id="UP001153642"/>
    </source>
</evidence>
<gene>
    <name evidence="1" type="ORF">OSR52_14440</name>
</gene>
<organism evidence="1 2">
    <name type="scientific">Galbibacter pacificus</name>
    <dbReference type="NCBI Taxonomy" id="2996052"/>
    <lineage>
        <taxon>Bacteria</taxon>
        <taxon>Pseudomonadati</taxon>
        <taxon>Bacteroidota</taxon>
        <taxon>Flavobacteriia</taxon>
        <taxon>Flavobacteriales</taxon>
        <taxon>Flavobacteriaceae</taxon>
        <taxon>Galbibacter</taxon>
    </lineage>
</organism>
<proteinExistence type="predicted"/>
<dbReference type="PROSITE" id="PS51257">
    <property type="entry name" value="PROKAR_LIPOPROTEIN"/>
    <property type="match status" value="1"/>
</dbReference>